<dbReference type="PANTHER" id="PTHR10039:SF17">
    <property type="entry name" value="FUNGAL STAND N-TERMINAL GOODBYE DOMAIN-CONTAINING PROTEIN-RELATED"/>
    <property type="match status" value="1"/>
</dbReference>
<dbReference type="AlphaFoldDB" id="A0A0L0NID0"/>
<gene>
    <name evidence="4" type="ORF">TOPH_01960</name>
</gene>
<dbReference type="PANTHER" id="PTHR10039">
    <property type="entry name" value="AMELOGENIN"/>
    <property type="match status" value="1"/>
</dbReference>
<dbReference type="OrthoDB" id="5142935at2759"/>
<accession>A0A0L0NID0</accession>
<keyword evidence="5" id="KW-1185">Reference proteome</keyword>
<evidence type="ECO:0000259" key="2">
    <source>
        <dbReference type="Pfam" id="PF17100"/>
    </source>
</evidence>
<sequence length="698" mass="78626">MKELVQIGQAKIATPSKLTKGVGDVAQFILSAKSMVDLAIENIPQAALPWAGVCVGLQILLNPAKATKANLAGITHVVSRMDWYCALTELLLKEDSIEISNETCGAVLRQLEEKVVALYKALLLYQMKSICSYYRHQGLVFLRGLVNCDDWDADLKNVKDAEETVQGDSDQYNRFHAKFALGQLIEDAKGMEGLLGDIYQTLREFASLQKEMQLDDIDRQCRWDLRVIDPKDDMKKIEIKKDKLVTQACKWIFDTDQYVAFTRWSEGQPNRGPCRLLKIKGFSGQGKTMLLIGIIRELESQQDLCTPGITYFFYQGTDATLNKATTALRSLIWMLLVEQPHLISHLRKKYTDSGPALFQDRNAFFALCEAFQRSAPVPYVFYGRCPDECDPTKPGREEFIQLMAISLTLTDKVKWLVSSRREVDVLAKLQVLDTDSLHISQNLVDLDTQIQAEHVDAYIDHKLTVLTGKRGYDKSVMAEVSKEVRGRGRYTFLWVSLAFKVLEACPGRYAVRRIRDMPSGLAAIYDHMMKRIENSMEIDPQDCKRVLVGATLAFRPLSLSELAILTGMPLDITATAVDLCDSFLITRDETVLLFHQSGKDYLQENFASRLQPAGAAQGHAEIGRRSIEAMSSVLKRNIYELDYDSELKDMSTPCLDPLAPISYACVFWADHLCCLNGQSPEYERALADDGAVHKGKHR</sequence>
<feature type="domain" description="NWD NACHT-NTPase N-terminal" evidence="2">
    <location>
        <begin position="1"/>
        <end position="168"/>
    </location>
</feature>
<dbReference type="STRING" id="1163406.A0A0L0NID0"/>
<name>A0A0L0NID0_TOLOC</name>
<evidence type="ECO:0000313" key="5">
    <source>
        <dbReference type="Proteomes" id="UP000036947"/>
    </source>
</evidence>
<proteinExistence type="predicted"/>
<keyword evidence="1" id="KW-0677">Repeat</keyword>
<feature type="domain" description="Nephrocystin 3-like N-terminal" evidence="3">
    <location>
        <begin position="248"/>
        <end position="420"/>
    </location>
</feature>
<evidence type="ECO:0000313" key="4">
    <source>
        <dbReference type="EMBL" id="KND93793.1"/>
    </source>
</evidence>
<reference evidence="4 5" key="1">
    <citation type="journal article" date="2015" name="BMC Genomics">
        <title>The genome of the truffle-parasite Tolypocladium ophioglossoides and the evolution of antifungal peptaibiotics.</title>
        <authorList>
            <person name="Quandt C.A."/>
            <person name="Bushley K.E."/>
            <person name="Spatafora J.W."/>
        </authorList>
    </citation>
    <scope>NUCLEOTIDE SEQUENCE [LARGE SCALE GENOMIC DNA]</scope>
    <source>
        <strain evidence="4 5">CBS 100239</strain>
    </source>
</reference>
<dbReference type="Pfam" id="PF24883">
    <property type="entry name" value="NPHP3_N"/>
    <property type="match status" value="1"/>
</dbReference>
<comment type="caution">
    <text evidence="4">The sequence shown here is derived from an EMBL/GenBank/DDBJ whole genome shotgun (WGS) entry which is preliminary data.</text>
</comment>
<dbReference type="EMBL" id="LFRF01000003">
    <property type="protein sequence ID" value="KND93793.1"/>
    <property type="molecule type" value="Genomic_DNA"/>
</dbReference>
<evidence type="ECO:0000259" key="3">
    <source>
        <dbReference type="Pfam" id="PF24883"/>
    </source>
</evidence>
<dbReference type="InterPro" id="IPR031359">
    <property type="entry name" value="NACHT_N"/>
</dbReference>
<dbReference type="Proteomes" id="UP000036947">
    <property type="component" value="Unassembled WGS sequence"/>
</dbReference>
<protein>
    <submittedName>
        <fullName evidence="4">Vegetative incompatibility protein HET-E-1</fullName>
    </submittedName>
</protein>
<organism evidence="4 5">
    <name type="scientific">Tolypocladium ophioglossoides (strain CBS 100239)</name>
    <name type="common">Snaketongue truffleclub</name>
    <name type="synonym">Elaphocordyceps ophioglossoides</name>
    <dbReference type="NCBI Taxonomy" id="1163406"/>
    <lineage>
        <taxon>Eukaryota</taxon>
        <taxon>Fungi</taxon>
        <taxon>Dikarya</taxon>
        <taxon>Ascomycota</taxon>
        <taxon>Pezizomycotina</taxon>
        <taxon>Sordariomycetes</taxon>
        <taxon>Hypocreomycetidae</taxon>
        <taxon>Hypocreales</taxon>
        <taxon>Ophiocordycipitaceae</taxon>
        <taxon>Tolypocladium</taxon>
    </lineage>
</organism>
<evidence type="ECO:0000256" key="1">
    <source>
        <dbReference type="ARBA" id="ARBA00022737"/>
    </source>
</evidence>
<dbReference type="InterPro" id="IPR056884">
    <property type="entry name" value="NPHP3-like_N"/>
</dbReference>
<dbReference type="Pfam" id="PF17100">
    <property type="entry name" value="NACHT_N"/>
    <property type="match status" value="1"/>
</dbReference>